<accession>A0A9W6GJ38</accession>
<dbReference type="RefSeq" id="WP_281833279.1">
    <property type="nucleotide sequence ID" value="NZ_BSDY01000002.1"/>
</dbReference>
<organism evidence="6 7">
    <name type="scientific">Propionigenium maris DSM 9537</name>
    <dbReference type="NCBI Taxonomy" id="1123000"/>
    <lineage>
        <taxon>Bacteria</taxon>
        <taxon>Fusobacteriati</taxon>
        <taxon>Fusobacteriota</taxon>
        <taxon>Fusobacteriia</taxon>
        <taxon>Fusobacteriales</taxon>
        <taxon>Fusobacteriaceae</taxon>
        <taxon>Propionigenium</taxon>
    </lineage>
</organism>
<dbReference type="Gene3D" id="3.10.105.10">
    <property type="entry name" value="Dipeptide-binding Protein, Domain 3"/>
    <property type="match status" value="1"/>
</dbReference>
<dbReference type="PIRSF" id="PIRSF002741">
    <property type="entry name" value="MppA"/>
    <property type="match status" value="1"/>
</dbReference>
<evidence type="ECO:0000313" key="6">
    <source>
        <dbReference type="EMBL" id="GLI55042.1"/>
    </source>
</evidence>
<feature type="chain" id="PRO_5040865388" evidence="4">
    <location>
        <begin position="20"/>
        <end position="510"/>
    </location>
</feature>
<dbReference type="PANTHER" id="PTHR30290:SF9">
    <property type="entry name" value="OLIGOPEPTIDE-BINDING PROTEIN APPA"/>
    <property type="match status" value="1"/>
</dbReference>
<proteinExistence type="inferred from homology"/>
<evidence type="ECO:0000256" key="1">
    <source>
        <dbReference type="ARBA" id="ARBA00005695"/>
    </source>
</evidence>
<dbReference type="InterPro" id="IPR039424">
    <property type="entry name" value="SBP_5"/>
</dbReference>
<dbReference type="GO" id="GO:0015833">
    <property type="term" value="P:peptide transport"/>
    <property type="evidence" value="ECO:0007669"/>
    <property type="project" value="TreeGrafter"/>
</dbReference>
<evidence type="ECO:0000259" key="5">
    <source>
        <dbReference type="Pfam" id="PF00496"/>
    </source>
</evidence>
<dbReference type="SUPFAM" id="SSF53850">
    <property type="entry name" value="Periplasmic binding protein-like II"/>
    <property type="match status" value="1"/>
</dbReference>
<gene>
    <name evidence="6" type="ORF">PM10SUCC1_05570</name>
</gene>
<comment type="caution">
    <text evidence="6">The sequence shown here is derived from an EMBL/GenBank/DDBJ whole genome shotgun (WGS) entry which is preliminary data.</text>
</comment>
<feature type="domain" description="Solute-binding protein family 5" evidence="5">
    <location>
        <begin position="78"/>
        <end position="426"/>
    </location>
</feature>
<keyword evidence="7" id="KW-1185">Reference proteome</keyword>
<dbReference type="Gene3D" id="3.90.76.10">
    <property type="entry name" value="Dipeptide-binding Protein, Domain 1"/>
    <property type="match status" value="1"/>
</dbReference>
<feature type="signal peptide" evidence="4">
    <location>
        <begin position="1"/>
        <end position="19"/>
    </location>
</feature>
<reference evidence="6" key="1">
    <citation type="submission" date="2022-12" db="EMBL/GenBank/DDBJ databases">
        <title>Reference genome sequencing for broad-spectrum identification of bacterial and archaeal isolates by mass spectrometry.</title>
        <authorList>
            <person name="Sekiguchi Y."/>
            <person name="Tourlousse D.M."/>
        </authorList>
    </citation>
    <scope>NUCLEOTIDE SEQUENCE</scope>
    <source>
        <strain evidence="6">10succ1</strain>
    </source>
</reference>
<evidence type="ECO:0000313" key="7">
    <source>
        <dbReference type="Proteomes" id="UP001144471"/>
    </source>
</evidence>
<dbReference type="PROSITE" id="PS51257">
    <property type="entry name" value="PROKAR_LIPOPROTEIN"/>
    <property type="match status" value="1"/>
</dbReference>
<protein>
    <submittedName>
        <fullName evidence="6">Diguanylate phosphodiesterase</fullName>
    </submittedName>
</protein>
<dbReference type="PANTHER" id="PTHR30290">
    <property type="entry name" value="PERIPLASMIC BINDING COMPONENT OF ABC TRANSPORTER"/>
    <property type="match status" value="1"/>
</dbReference>
<dbReference type="InterPro" id="IPR030678">
    <property type="entry name" value="Peptide/Ni-bd"/>
</dbReference>
<keyword evidence="2" id="KW-0813">Transport</keyword>
<dbReference type="Proteomes" id="UP001144471">
    <property type="component" value="Unassembled WGS sequence"/>
</dbReference>
<evidence type="ECO:0000256" key="2">
    <source>
        <dbReference type="ARBA" id="ARBA00022448"/>
    </source>
</evidence>
<dbReference type="AlphaFoldDB" id="A0A9W6GJ38"/>
<sequence>MFQKMRVLLLSLVAIMLLAACGGGSKDGGEAAPVKDTLVVGQGADAKSLDPHATNDQPSSRVSAQIYDRLVEADLDMNIVPGLAESWEQPDDLTTIFKLREGVKFHNGEELKASDVKFTIDRMVASPTVHHIIQAVDSVEVVDDYTVKISTKQPFGALLNHLSHTAASILNEKAVTEMGDNYGQTPVGTGPYAFVKWDAGDKVVLKANDDYFRGAPEIKNVIFRNITEGTNRTIGLETKEVDIAYDIEPIDKGAVIDNPDLTLTEEPSLSMAYIGFNMKKEEFKNAKVREAISHAIKVDDIIEAVLMGAGSPANSPIGPKVFGHNPDVKAPAYDVELAKQLLAEAGYPNGFKTSIWTNDNPVRVQICQIVQAQLKEIGIDMSIEIVEWGAYLDGTSRGDHDMFILGWVTVTGDADYGLYALFHSSTHGGAGNRSFYSNDKVDELLDQAKSSTDPEARRALYGEIQVILQEELPVRTLYYQTHNAGMQNNVEGFHLHPAGHHKIYGVSFKK</sequence>
<comment type="similarity">
    <text evidence="1">Belongs to the bacterial solute-binding protein 5 family.</text>
</comment>
<keyword evidence="3 4" id="KW-0732">Signal</keyword>
<evidence type="ECO:0000256" key="3">
    <source>
        <dbReference type="ARBA" id="ARBA00022729"/>
    </source>
</evidence>
<dbReference type="Gene3D" id="3.40.190.10">
    <property type="entry name" value="Periplasmic binding protein-like II"/>
    <property type="match status" value="1"/>
</dbReference>
<dbReference type="GO" id="GO:0043190">
    <property type="term" value="C:ATP-binding cassette (ABC) transporter complex"/>
    <property type="evidence" value="ECO:0007669"/>
    <property type="project" value="InterPro"/>
</dbReference>
<dbReference type="EMBL" id="BSDY01000002">
    <property type="protein sequence ID" value="GLI55042.1"/>
    <property type="molecule type" value="Genomic_DNA"/>
</dbReference>
<name>A0A9W6GJ38_9FUSO</name>
<dbReference type="Pfam" id="PF00496">
    <property type="entry name" value="SBP_bac_5"/>
    <property type="match status" value="1"/>
</dbReference>
<dbReference type="GO" id="GO:0042597">
    <property type="term" value="C:periplasmic space"/>
    <property type="evidence" value="ECO:0007669"/>
    <property type="project" value="UniProtKB-ARBA"/>
</dbReference>
<dbReference type="GO" id="GO:1904680">
    <property type="term" value="F:peptide transmembrane transporter activity"/>
    <property type="evidence" value="ECO:0007669"/>
    <property type="project" value="TreeGrafter"/>
</dbReference>
<evidence type="ECO:0000256" key="4">
    <source>
        <dbReference type="SAM" id="SignalP"/>
    </source>
</evidence>
<dbReference type="CDD" id="cd08499">
    <property type="entry name" value="PBP2_Ylib_like"/>
    <property type="match status" value="1"/>
</dbReference>
<dbReference type="InterPro" id="IPR000914">
    <property type="entry name" value="SBP_5_dom"/>
</dbReference>